<evidence type="ECO:0000313" key="7">
    <source>
        <dbReference type="EMBL" id="CCI17256.1"/>
    </source>
</evidence>
<dbReference type="NCBIfam" id="TIGR02532">
    <property type="entry name" value="IV_pilin_GFxxxE"/>
    <property type="match status" value="1"/>
</dbReference>
<proteinExistence type="predicted"/>
<dbReference type="Pfam" id="PF16734">
    <property type="entry name" value="Pilin_GH"/>
    <property type="match status" value="1"/>
</dbReference>
<sequence length="175" mass="18312">MNSTFKFKLIQALNKKNGNKGFTLIELLVVVIIIGVLAAIALPNLLNQVAKGRQAEARNNLGTINRTQQANRLETGTFAIFSTDAAVNKLPVSIQPQYYTYTVPTAASATGAVTDATAISSYQDDVRDYAGVVGQTASGAFKAIICETVNPTTVLGTATTTGGVPACANGSEELK</sequence>
<evidence type="ECO:0000256" key="2">
    <source>
        <dbReference type="ARBA" id="ARBA00022481"/>
    </source>
</evidence>
<keyword evidence="5 6" id="KW-0472">Membrane</keyword>
<dbReference type="PANTHER" id="PTHR30093">
    <property type="entry name" value="GENERAL SECRETION PATHWAY PROTEIN G"/>
    <property type="match status" value="1"/>
</dbReference>
<dbReference type="SUPFAM" id="SSF54523">
    <property type="entry name" value="Pili subunits"/>
    <property type="match status" value="1"/>
</dbReference>
<name>I4H5D2_MICAE</name>
<reference evidence="7 8" key="1">
    <citation type="submission" date="2012-04" db="EMBL/GenBank/DDBJ databases">
        <authorList>
            <person name="Genoscope - CEA"/>
        </authorList>
    </citation>
    <scope>NUCLEOTIDE SEQUENCE [LARGE SCALE GENOMIC DNA]</scope>
    <source>
        <strain evidence="7 8">9807</strain>
    </source>
</reference>
<dbReference type="PROSITE" id="PS00409">
    <property type="entry name" value="PROKAR_NTER_METHYL"/>
    <property type="match status" value="1"/>
</dbReference>
<keyword evidence="3 6" id="KW-0812">Transmembrane</keyword>
<evidence type="ECO:0000256" key="5">
    <source>
        <dbReference type="ARBA" id="ARBA00023136"/>
    </source>
</evidence>
<dbReference type="HOGENOM" id="CLU_091705_5_0_3"/>
<evidence type="ECO:0000256" key="4">
    <source>
        <dbReference type="ARBA" id="ARBA00022989"/>
    </source>
</evidence>
<dbReference type="Gene3D" id="3.30.700.10">
    <property type="entry name" value="Glycoprotein, Type 4 Pilin"/>
    <property type="match status" value="1"/>
</dbReference>
<comment type="caution">
    <text evidence="7">The sequence shown here is derived from an EMBL/GenBank/DDBJ whole genome shotgun (WGS) entry which is preliminary data.</text>
</comment>
<dbReference type="RefSeq" id="WP_004161399.1">
    <property type="nucleotide sequence ID" value="NZ_HE973351.1"/>
</dbReference>
<dbReference type="InterPro" id="IPR045584">
    <property type="entry name" value="Pilin-like"/>
</dbReference>
<evidence type="ECO:0000256" key="1">
    <source>
        <dbReference type="ARBA" id="ARBA00004167"/>
    </source>
</evidence>
<evidence type="ECO:0000256" key="6">
    <source>
        <dbReference type="SAM" id="Phobius"/>
    </source>
</evidence>
<feature type="transmembrane region" description="Helical" evidence="6">
    <location>
        <begin position="21"/>
        <end position="42"/>
    </location>
</feature>
<dbReference type="InterPro" id="IPR012902">
    <property type="entry name" value="N_methyl_site"/>
</dbReference>
<organism evidence="7 8">
    <name type="scientific">Microcystis aeruginosa PCC 9807</name>
    <dbReference type="NCBI Taxonomy" id="1160283"/>
    <lineage>
        <taxon>Bacteria</taxon>
        <taxon>Bacillati</taxon>
        <taxon>Cyanobacteriota</taxon>
        <taxon>Cyanophyceae</taxon>
        <taxon>Oscillatoriophycideae</taxon>
        <taxon>Chroococcales</taxon>
        <taxon>Microcystaceae</taxon>
        <taxon>Microcystis</taxon>
    </lineage>
</organism>
<dbReference type="Pfam" id="PF07963">
    <property type="entry name" value="N_methyl"/>
    <property type="match status" value="1"/>
</dbReference>
<dbReference type="GO" id="GO:0016020">
    <property type="term" value="C:membrane"/>
    <property type="evidence" value="ECO:0007669"/>
    <property type="project" value="UniProtKB-SubCell"/>
</dbReference>
<keyword evidence="2" id="KW-0488">Methylation</keyword>
<accession>I4H5D2</accession>
<keyword evidence="4 6" id="KW-1133">Transmembrane helix</keyword>
<comment type="subcellular location">
    <subcellularLocation>
        <location evidence="1">Membrane</location>
        <topology evidence="1">Single-pass membrane protein</topology>
    </subcellularLocation>
</comment>
<protein>
    <submittedName>
        <fullName evidence="7">Pilin polypeptide</fullName>
    </submittedName>
</protein>
<dbReference type="EMBL" id="CAIM01000183">
    <property type="protein sequence ID" value="CCI17256.1"/>
    <property type="molecule type" value="Genomic_DNA"/>
</dbReference>
<dbReference type="PANTHER" id="PTHR30093:SF44">
    <property type="entry name" value="TYPE II SECRETION SYSTEM CORE PROTEIN G"/>
    <property type="match status" value="1"/>
</dbReference>
<evidence type="ECO:0000256" key="3">
    <source>
        <dbReference type="ARBA" id="ARBA00022692"/>
    </source>
</evidence>
<dbReference type="Proteomes" id="UP000003613">
    <property type="component" value="Unassembled WGS sequence"/>
</dbReference>
<dbReference type="AlphaFoldDB" id="I4H5D2"/>
<evidence type="ECO:0000313" key="8">
    <source>
        <dbReference type="Proteomes" id="UP000003613"/>
    </source>
</evidence>
<gene>
    <name evidence="7" type="primary">pilA</name>
    <name evidence="7" type="ORF">MICAF_2630003</name>
</gene>
<dbReference type="InterPro" id="IPR031975">
    <property type="entry name" value="Pilin_GH"/>
</dbReference>